<evidence type="ECO:0008006" key="3">
    <source>
        <dbReference type="Google" id="ProtNLM"/>
    </source>
</evidence>
<comment type="caution">
    <text evidence="1">The sequence shown here is derived from an EMBL/GenBank/DDBJ whole genome shotgun (WGS) entry which is preliminary data.</text>
</comment>
<keyword evidence="2" id="KW-1185">Reference proteome</keyword>
<organism evidence="1 2">
    <name type="scientific">Kandleria vitulina DSM 20405</name>
    <dbReference type="NCBI Taxonomy" id="1410657"/>
    <lineage>
        <taxon>Bacteria</taxon>
        <taxon>Bacillati</taxon>
        <taxon>Bacillota</taxon>
        <taxon>Erysipelotrichia</taxon>
        <taxon>Erysipelotrichales</taxon>
        <taxon>Coprobacillaceae</taxon>
        <taxon>Kandleria</taxon>
    </lineage>
</organism>
<dbReference type="PATRIC" id="fig|1410657.5.peg.1539"/>
<gene>
    <name evidence="1" type="ORF">IV49_GL001491</name>
</gene>
<reference evidence="1 2" key="1">
    <citation type="journal article" date="2015" name="Genome Announc.">
        <title>Expanding the biotechnology potential of lactobacilli through comparative genomics of 213 strains and associated genera.</title>
        <authorList>
            <person name="Sun Z."/>
            <person name="Harris H.M."/>
            <person name="McCann A."/>
            <person name="Guo C."/>
            <person name="Argimon S."/>
            <person name="Zhang W."/>
            <person name="Yang X."/>
            <person name="Jeffery I.B."/>
            <person name="Cooney J.C."/>
            <person name="Kagawa T.F."/>
            <person name="Liu W."/>
            <person name="Song Y."/>
            <person name="Salvetti E."/>
            <person name="Wrobel A."/>
            <person name="Rasinkangas P."/>
            <person name="Parkhill J."/>
            <person name="Rea M.C."/>
            <person name="O'Sullivan O."/>
            <person name="Ritari J."/>
            <person name="Douillard F.P."/>
            <person name="Paul Ross R."/>
            <person name="Yang R."/>
            <person name="Briner A.E."/>
            <person name="Felis G.E."/>
            <person name="de Vos W.M."/>
            <person name="Barrangou R."/>
            <person name="Klaenhammer T.R."/>
            <person name="Caufield P.W."/>
            <person name="Cui Y."/>
            <person name="Zhang H."/>
            <person name="O'Toole P.W."/>
        </authorList>
    </citation>
    <scope>NUCLEOTIDE SEQUENCE [LARGE SCALE GENOMIC DNA]</scope>
    <source>
        <strain evidence="1 2">DSM 20405</strain>
    </source>
</reference>
<name>A0A0R2H4N7_9FIRM</name>
<evidence type="ECO:0000313" key="1">
    <source>
        <dbReference type="EMBL" id="KRN47560.1"/>
    </source>
</evidence>
<sequence length="153" mass="18125">MIFIYNRDGDFMKKKLIVFLALLMVGCSASKKITLKKTVTIEFYSISECAQCQVFKKKALPYFKERYGKKVIIKMYDMDEESTKPHYDEALKHLQEWDEAFYGQSPFLYVKNHFAYLGYNAGDEEWIAKDIEASLNKEKLSKRLEGHRFLYQK</sequence>
<evidence type="ECO:0000313" key="2">
    <source>
        <dbReference type="Proteomes" id="UP000051841"/>
    </source>
</evidence>
<proteinExistence type="predicted"/>
<dbReference type="EMBL" id="JQBL01000040">
    <property type="protein sequence ID" value="KRN47560.1"/>
    <property type="molecule type" value="Genomic_DNA"/>
</dbReference>
<dbReference type="PROSITE" id="PS51257">
    <property type="entry name" value="PROKAR_LIPOPROTEIN"/>
    <property type="match status" value="1"/>
</dbReference>
<accession>A0A0R2H4N7</accession>
<dbReference type="AlphaFoldDB" id="A0A0R2H4N7"/>
<dbReference type="Proteomes" id="UP000051841">
    <property type="component" value="Unassembled WGS sequence"/>
</dbReference>
<protein>
    <recommendedName>
        <fullName evidence="3">Thioredoxin-like fold domain-containing protein</fullName>
    </recommendedName>
</protein>